<evidence type="ECO:0008006" key="3">
    <source>
        <dbReference type="Google" id="ProtNLM"/>
    </source>
</evidence>
<protein>
    <recommendedName>
        <fullName evidence="3">DNA-binding protein</fullName>
    </recommendedName>
</protein>
<dbReference type="KEGG" id="cinf:CINF_1179"/>
<accession>A0A7H9CK64</accession>
<keyword evidence="2" id="KW-1185">Reference proteome</keyword>
<sequence>MKALFTTKQVAKALNISKATLDKYAMAGADKNHPLYLQFSGGNGALRRYPRYIVKAKLIELGASEQDAEQTLQEIESANA</sequence>
<dbReference type="AlphaFoldDB" id="A0A7H9CK64"/>
<name>A0A7H9CK64_9BACT</name>
<dbReference type="EMBL" id="CP049075">
    <property type="protein sequence ID" value="QLI05668.1"/>
    <property type="molecule type" value="Genomic_DNA"/>
</dbReference>
<evidence type="ECO:0000313" key="1">
    <source>
        <dbReference type="EMBL" id="QLI05668.1"/>
    </source>
</evidence>
<gene>
    <name evidence="1" type="ORF">CINF_1179</name>
</gene>
<evidence type="ECO:0000313" key="2">
    <source>
        <dbReference type="Proteomes" id="UP000509414"/>
    </source>
</evidence>
<dbReference type="Proteomes" id="UP000509414">
    <property type="component" value="Chromosome"/>
</dbReference>
<proteinExistence type="predicted"/>
<organism evidence="1 2">
    <name type="scientific">Candidatus Campylobacter infans</name>
    <dbReference type="NCBI Taxonomy" id="2561898"/>
    <lineage>
        <taxon>Bacteria</taxon>
        <taxon>Pseudomonadati</taxon>
        <taxon>Campylobacterota</taxon>
        <taxon>Epsilonproteobacteria</taxon>
        <taxon>Campylobacterales</taxon>
        <taxon>Campylobacteraceae</taxon>
        <taxon>Campylobacter</taxon>
    </lineage>
</organism>
<dbReference type="RefSeq" id="WP_179974854.1">
    <property type="nucleotide sequence ID" value="NZ_CP049075.1"/>
</dbReference>
<reference evidence="1 2" key="1">
    <citation type="submission" date="2020-02" db="EMBL/GenBank/DDBJ databases">
        <title>Complete genome sequence of the novel Campylobacter species Candidatus Campylobacter infans.</title>
        <authorList>
            <person name="Duim B."/>
            <person name="Zomer A."/>
            <person name="van der Graaf L."/>
            <person name="Wagenaar J."/>
        </authorList>
    </citation>
    <scope>NUCLEOTIDE SEQUENCE [LARGE SCALE GENOMIC DNA]</scope>
    <source>
        <strain evidence="1 2">19S00001</strain>
    </source>
</reference>